<dbReference type="Gene3D" id="3.40.250.10">
    <property type="entry name" value="Rhodanese-like domain"/>
    <property type="match status" value="1"/>
</dbReference>
<dbReference type="EMBL" id="JBJKFK010002341">
    <property type="protein sequence ID" value="KAL3311247.1"/>
    <property type="molecule type" value="Genomic_DNA"/>
</dbReference>
<evidence type="ECO:0000313" key="8">
    <source>
        <dbReference type="EMBL" id="KAL3311247.1"/>
    </source>
</evidence>
<keyword evidence="4" id="KW-0904">Protein phosphatase</keyword>
<sequence length="520" mass="57790">MEDFISETRNVDVFNGKELIPTSLLRQFNCYDCKISRTNQPNLVGSISPLELSRKLARALNLNNEIDFILVDARDSTTYCSRHIISAINFNCHSKIMVRRAVKLWSERFSSSNQCPAPRSLKRCATYNNPQFSNALFPTLHSHKSFCANCTDRQRSDPSTFASIIVYDETGDHLLSDSPIKIFLNHLTEQSNNVLFLEGGMKGFLSYSGECEDFLDYGPDTSPMKIERSTCRSSLQIGGENIPIECLPVSSASRASNVPKRPKPSLKSHATFPPQFSWKPLIPPVVLQPNTVVDGDQSKCHSGTSDVYSAVISQVLPHLFLGNARDAQDKDLLKKLHITHILNVTDSLPNAWENNFEYMRLPAVDDDRQNLKPQFDCSFRFIEKAKANGGRVLVHCQAGVSRSVTIVIAYLLRCDREITLMDALDKVQEVRPIAGPNLNFMGQLQAYHRELKGRNSPSTILGLPRTGSHDSLKDFYARGAAADSGCEQAAKHSPAIDLSPISSQGSDDVTTPQLAHAVHL</sequence>
<evidence type="ECO:0000256" key="5">
    <source>
        <dbReference type="SAM" id="MobiDB-lite"/>
    </source>
</evidence>
<dbReference type="CDD" id="cd14498">
    <property type="entry name" value="DSP"/>
    <property type="match status" value="1"/>
</dbReference>
<dbReference type="InterPro" id="IPR000387">
    <property type="entry name" value="Tyr_Pase_dom"/>
</dbReference>
<organism evidence="8 9">
    <name type="scientific">Cichlidogyrus casuarinus</name>
    <dbReference type="NCBI Taxonomy" id="1844966"/>
    <lineage>
        <taxon>Eukaryota</taxon>
        <taxon>Metazoa</taxon>
        <taxon>Spiralia</taxon>
        <taxon>Lophotrochozoa</taxon>
        <taxon>Platyhelminthes</taxon>
        <taxon>Monogenea</taxon>
        <taxon>Monopisthocotylea</taxon>
        <taxon>Dactylogyridea</taxon>
        <taxon>Ancyrocephalidae</taxon>
        <taxon>Cichlidogyrus</taxon>
    </lineage>
</organism>
<accession>A0ABD2PWT5</accession>
<evidence type="ECO:0000256" key="2">
    <source>
        <dbReference type="ARBA" id="ARBA00013064"/>
    </source>
</evidence>
<dbReference type="EC" id="3.1.3.48" evidence="2"/>
<dbReference type="SMART" id="SM00195">
    <property type="entry name" value="DSPc"/>
    <property type="match status" value="1"/>
</dbReference>
<dbReference type="InterPro" id="IPR020422">
    <property type="entry name" value="TYR_PHOSPHATASE_DUAL_dom"/>
</dbReference>
<dbReference type="PRINTS" id="PR01908">
    <property type="entry name" value="ADSPHPHTASE"/>
</dbReference>
<dbReference type="InterPro" id="IPR000340">
    <property type="entry name" value="Dual-sp_phosphatase_cat-dom"/>
</dbReference>
<evidence type="ECO:0000256" key="4">
    <source>
        <dbReference type="ARBA" id="ARBA00022912"/>
    </source>
</evidence>
<evidence type="ECO:0000259" key="7">
    <source>
        <dbReference type="PROSITE" id="PS50056"/>
    </source>
</evidence>
<evidence type="ECO:0000259" key="6">
    <source>
        <dbReference type="PROSITE" id="PS50054"/>
    </source>
</evidence>
<dbReference type="Gene3D" id="3.90.190.10">
    <property type="entry name" value="Protein tyrosine phosphatase superfamily"/>
    <property type="match status" value="1"/>
</dbReference>
<dbReference type="PANTHER" id="PTHR10159">
    <property type="entry name" value="DUAL SPECIFICITY PROTEIN PHOSPHATASE"/>
    <property type="match status" value="1"/>
</dbReference>
<evidence type="ECO:0000313" key="9">
    <source>
        <dbReference type="Proteomes" id="UP001626550"/>
    </source>
</evidence>
<feature type="domain" description="Tyrosine-protein phosphatase" evidence="6">
    <location>
        <begin position="311"/>
        <end position="453"/>
    </location>
</feature>
<keyword evidence="3" id="KW-0378">Hydrolase</keyword>
<evidence type="ECO:0000256" key="1">
    <source>
        <dbReference type="ARBA" id="ARBA00008601"/>
    </source>
</evidence>
<dbReference type="Pfam" id="PF00782">
    <property type="entry name" value="DSPc"/>
    <property type="match status" value="1"/>
</dbReference>
<dbReference type="SUPFAM" id="SSF52821">
    <property type="entry name" value="Rhodanese/Cell cycle control phosphatase"/>
    <property type="match status" value="1"/>
</dbReference>
<feature type="region of interest" description="Disordered" evidence="5">
    <location>
        <begin position="497"/>
        <end position="520"/>
    </location>
</feature>
<name>A0ABD2PWT5_9PLAT</name>
<dbReference type="PROSITE" id="PS50056">
    <property type="entry name" value="TYR_PHOSPHATASE_2"/>
    <property type="match status" value="1"/>
</dbReference>
<dbReference type="Proteomes" id="UP001626550">
    <property type="component" value="Unassembled WGS sequence"/>
</dbReference>
<feature type="compositionally biased region" description="Polar residues" evidence="5">
    <location>
        <begin position="500"/>
        <end position="513"/>
    </location>
</feature>
<comment type="similarity">
    <text evidence="1">Belongs to the protein-tyrosine phosphatase family. Non-receptor class dual specificity subfamily.</text>
</comment>
<dbReference type="GO" id="GO:0004725">
    <property type="term" value="F:protein tyrosine phosphatase activity"/>
    <property type="evidence" value="ECO:0007669"/>
    <property type="project" value="UniProtKB-EC"/>
</dbReference>
<dbReference type="InterPro" id="IPR001763">
    <property type="entry name" value="Rhodanese-like_dom"/>
</dbReference>
<evidence type="ECO:0000256" key="3">
    <source>
        <dbReference type="ARBA" id="ARBA00022801"/>
    </source>
</evidence>
<dbReference type="InterPro" id="IPR029021">
    <property type="entry name" value="Prot-tyrosine_phosphatase-like"/>
</dbReference>
<comment type="caution">
    <text evidence="8">The sequence shown here is derived from an EMBL/GenBank/DDBJ whole genome shotgun (WGS) entry which is preliminary data.</text>
</comment>
<feature type="domain" description="Tyrosine specific protein phosphatases" evidence="7">
    <location>
        <begin position="373"/>
        <end position="432"/>
    </location>
</feature>
<dbReference type="Pfam" id="PF00581">
    <property type="entry name" value="Rhodanese"/>
    <property type="match status" value="1"/>
</dbReference>
<dbReference type="InterPro" id="IPR036873">
    <property type="entry name" value="Rhodanese-like_dom_sf"/>
</dbReference>
<dbReference type="PANTHER" id="PTHR10159:SF519">
    <property type="entry name" value="DUAL SPECIFICITY PROTEIN PHOSPHATASE MPK3"/>
    <property type="match status" value="1"/>
</dbReference>
<protein>
    <recommendedName>
        <fullName evidence="2">protein-tyrosine-phosphatase</fullName>
        <ecNumber evidence="2">3.1.3.48</ecNumber>
    </recommendedName>
</protein>
<gene>
    <name evidence="8" type="primary">DUSP16_2</name>
    <name evidence="8" type="ORF">Ciccas_010173</name>
</gene>
<keyword evidence="9" id="KW-1185">Reference proteome</keyword>
<reference evidence="8 9" key="1">
    <citation type="submission" date="2024-11" db="EMBL/GenBank/DDBJ databases">
        <title>Adaptive evolution of stress response genes in parasites aligns with host niche diversity.</title>
        <authorList>
            <person name="Hahn C."/>
            <person name="Resl P."/>
        </authorList>
    </citation>
    <scope>NUCLEOTIDE SEQUENCE [LARGE SCALE GENOMIC DNA]</scope>
    <source>
        <strain evidence="8">EGGRZ-B1_66</strain>
        <tissue evidence="8">Body</tissue>
    </source>
</reference>
<dbReference type="PROSITE" id="PS50054">
    <property type="entry name" value="TYR_PHOSPHATASE_DUAL"/>
    <property type="match status" value="1"/>
</dbReference>
<dbReference type="AlphaFoldDB" id="A0ABD2PWT5"/>
<proteinExistence type="inferred from homology"/>
<dbReference type="SUPFAM" id="SSF52799">
    <property type="entry name" value="(Phosphotyrosine protein) phosphatases II"/>
    <property type="match status" value="1"/>
</dbReference>